<feature type="domain" description="Type 4 fimbrial biogenesis protein PilX N-terminal" evidence="4">
    <location>
        <begin position="39"/>
        <end position="89"/>
    </location>
</feature>
<feature type="transmembrane region" description="Helical" evidence="2">
    <location>
        <begin position="41"/>
        <end position="60"/>
    </location>
</feature>
<keyword evidence="6" id="KW-1185">Reference proteome</keyword>
<evidence type="ECO:0008006" key="7">
    <source>
        <dbReference type="Google" id="ProtNLM"/>
    </source>
</evidence>
<organism evidence="5 6">
    <name type="scientific">Dyella acidisoli</name>
    <dbReference type="NCBI Taxonomy" id="1867834"/>
    <lineage>
        <taxon>Bacteria</taxon>
        <taxon>Pseudomonadati</taxon>
        <taxon>Pseudomonadota</taxon>
        <taxon>Gammaproteobacteria</taxon>
        <taxon>Lysobacterales</taxon>
        <taxon>Rhodanobacteraceae</taxon>
        <taxon>Dyella</taxon>
    </lineage>
</organism>
<feature type="compositionally biased region" description="Basic residues" evidence="1">
    <location>
        <begin position="1"/>
        <end position="11"/>
    </location>
</feature>
<keyword evidence="2" id="KW-0472">Membrane</keyword>
<dbReference type="InterPro" id="IPR025205">
    <property type="entry name" value="PilX/PilW_C"/>
</dbReference>
<evidence type="ECO:0000313" key="6">
    <source>
        <dbReference type="Proteomes" id="UP001156670"/>
    </source>
</evidence>
<gene>
    <name evidence="5" type="ORF">GCM10007901_40950</name>
</gene>
<dbReference type="Pfam" id="PF13681">
    <property type="entry name" value="PilX"/>
    <property type="match status" value="1"/>
</dbReference>
<feature type="region of interest" description="Disordered" evidence="1">
    <location>
        <begin position="1"/>
        <end position="27"/>
    </location>
</feature>
<protein>
    <recommendedName>
        <fullName evidence="7">Type IV pilus assembly protein PilX</fullName>
    </recommendedName>
</protein>
<comment type="caution">
    <text evidence="5">The sequence shown here is derived from an EMBL/GenBank/DDBJ whole genome shotgun (WGS) entry which is preliminary data.</text>
</comment>
<evidence type="ECO:0000313" key="5">
    <source>
        <dbReference type="EMBL" id="GLQ95140.1"/>
    </source>
</evidence>
<feature type="region of interest" description="Disordered" evidence="1">
    <location>
        <begin position="186"/>
        <end position="206"/>
    </location>
</feature>
<accession>A0ABQ5XTW8</accession>
<evidence type="ECO:0000259" key="4">
    <source>
        <dbReference type="Pfam" id="PF14341"/>
    </source>
</evidence>
<dbReference type="Proteomes" id="UP001156670">
    <property type="component" value="Unassembled WGS sequence"/>
</dbReference>
<dbReference type="RefSeq" id="WP_284322824.1">
    <property type="nucleotide sequence ID" value="NZ_BSOB01000057.1"/>
</dbReference>
<feature type="domain" description="PilX/PilW C-terminal" evidence="3">
    <location>
        <begin position="166"/>
        <end position="235"/>
    </location>
</feature>
<keyword evidence="2" id="KW-0812">Transmembrane</keyword>
<proteinExistence type="predicted"/>
<dbReference type="EMBL" id="BSOB01000057">
    <property type="protein sequence ID" value="GLQ95140.1"/>
    <property type="molecule type" value="Genomic_DNA"/>
</dbReference>
<evidence type="ECO:0000259" key="3">
    <source>
        <dbReference type="Pfam" id="PF13681"/>
    </source>
</evidence>
<evidence type="ECO:0000256" key="2">
    <source>
        <dbReference type="SAM" id="Phobius"/>
    </source>
</evidence>
<sequence>MWTASKTRHCKATSLGPGLRRDDGYEGSSQTRWGVRAQSGFALLMALIFLLLMSMLAITASQHAMLQERMAGSLRNAQQSRMSAETALRGVEYKLWTMAGQPGARLHCTENAISPDDGCVVYRSYGAPYALKGDVAKFQSASGWISGIGVAYMGPSRWGYTDHPDQPTAKLAKNPRYIIEDLGTERPPGVSGLHESGNTGPNNGGQGLADIHIYRITARATGGNANTVSIVQSTFDAPAMP</sequence>
<keyword evidence="2" id="KW-1133">Transmembrane helix</keyword>
<evidence type="ECO:0000256" key="1">
    <source>
        <dbReference type="SAM" id="MobiDB-lite"/>
    </source>
</evidence>
<reference evidence="6" key="1">
    <citation type="journal article" date="2019" name="Int. J. Syst. Evol. Microbiol.">
        <title>The Global Catalogue of Microorganisms (GCM) 10K type strain sequencing project: providing services to taxonomists for standard genome sequencing and annotation.</title>
        <authorList>
            <consortium name="The Broad Institute Genomics Platform"/>
            <consortium name="The Broad Institute Genome Sequencing Center for Infectious Disease"/>
            <person name="Wu L."/>
            <person name="Ma J."/>
        </authorList>
    </citation>
    <scope>NUCLEOTIDE SEQUENCE [LARGE SCALE GENOMIC DNA]</scope>
    <source>
        <strain evidence="6">NBRC 111980</strain>
    </source>
</reference>
<name>A0ABQ5XTW8_9GAMM</name>
<dbReference type="Pfam" id="PF14341">
    <property type="entry name" value="PilX_N"/>
    <property type="match status" value="1"/>
</dbReference>
<dbReference type="InterPro" id="IPR025746">
    <property type="entry name" value="PilX_N_dom"/>
</dbReference>